<dbReference type="RefSeq" id="WP_311423027.1">
    <property type="nucleotide sequence ID" value="NZ_JAVREH010000011.1"/>
</dbReference>
<accession>A0ABU2JA58</accession>
<evidence type="ECO:0000313" key="3">
    <source>
        <dbReference type="Proteomes" id="UP001183176"/>
    </source>
</evidence>
<comment type="caution">
    <text evidence="2">The sequence shown here is derived from an EMBL/GenBank/DDBJ whole genome shotgun (WGS) entry which is preliminary data.</text>
</comment>
<dbReference type="InterPro" id="IPR025329">
    <property type="entry name" value="DUF4235"/>
</dbReference>
<reference evidence="3" key="1">
    <citation type="submission" date="2023-07" db="EMBL/GenBank/DDBJ databases">
        <title>30 novel species of actinomycetes from the DSMZ collection.</title>
        <authorList>
            <person name="Nouioui I."/>
        </authorList>
    </citation>
    <scope>NUCLEOTIDE SEQUENCE [LARGE SCALE GENOMIC DNA]</scope>
    <source>
        <strain evidence="3">DSM 44399</strain>
    </source>
</reference>
<sequence>MAGAVGRISFKLVATVVAIPIGRIVTKATRKAWATARPNNPPVNPKEVDTDWKDAIVWAGLTGVGAGVAQLLTTKGADTLWRAITGTPSPRPKHPGVSPEVARRTDSDLETA</sequence>
<dbReference type="Proteomes" id="UP001183176">
    <property type="component" value="Unassembled WGS sequence"/>
</dbReference>
<evidence type="ECO:0000313" key="2">
    <source>
        <dbReference type="EMBL" id="MDT0261875.1"/>
    </source>
</evidence>
<organism evidence="2 3">
    <name type="scientific">Jatrophihabitans lederbergiae</name>
    <dbReference type="NCBI Taxonomy" id="3075547"/>
    <lineage>
        <taxon>Bacteria</taxon>
        <taxon>Bacillati</taxon>
        <taxon>Actinomycetota</taxon>
        <taxon>Actinomycetes</taxon>
        <taxon>Jatrophihabitantales</taxon>
        <taxon>Jatrophihabitantaceae</taxon>
        <taxon>Jatrophihabitans</taxon>
    </lineage>
</organism>
<keyword evidence="3" id="KW-1185">Reference proteome</keyword>
<dbReference type="EMBL" id="JAVREH010000011">
    <property type="protein sequence ID" value="MDT0261875.1"/>
    <property type="molecule type" value="Genomic_DNA"/>
</dbReference>
<proteinExistence type="predicted"/>
<name>A0ABU2JA58_9ACTN</name>
<gene>
    <name evidence="2" type="ORF">RM423_10745</name>
</gene>
<dbReference type="Pfam" id="PF14019">
    <property type="entry name" value="DUF4235"/>
    <property type="match status" value="1"/>
</dbReference>
<feature type="region of interest" description="Disordered" evidence="1">
    <location>
        <begin position="84"/>
        <end position="112"/>
    </location>
</feature>
<protein>
    <submittedName>
        <fullName evidence="2">DUF4235 domain-containing protein</fullName>
    </submittedName>
</protein>
<feature type="compositionally biased region" description="Basic and acidic residues" evidence="1">
    <location>
        <begin position="101"/>
        <end position="112"/>
    </location>
</feature>
<evidence type="ECO:0000256" key="1">
    <source>
        <dbReference type="SAM" id="MobiDB-lite"/>
    </source>
</evidence>